<organism evidence="5 6">
    <name type="scientific">Parascaris equorum</name>
    <name type="common">Equine roundworm</name>
    <dbReference type="NCBI Taxonomy" id="6256"/>
    <lineage>
        <taxon>Eukaryota</taxon>
        <taxon>Metazoa</taxon>
        <taxon>Ecdysozoa</taxon>
        <taxon>Nematoda</taxon>
        <taxon>Chromadorea</taxon>
        <taxon>Rhabditida</taxon>
        <taxon>Spirurina</taxon>
        <taxon>Ascaridomorpha</taxon>
        <taxon>Ascaridoidea</taxon>
        <taxon>Ascarididae</taxon>
        <taxon>Parascaris</taxon>
    </lineage>
</organism>
<sequence length="208" mass="23401">MRVVRGVVIEEVLDVLRECFVGKPFQKMEKTHVENVAFLNSLGACAQDVPADETTSEISVMTSNVGTSALKDDFDCPEPHCSNTRSIVCDSEGRLHRNECLFAWARCLAAREGRTLTIMPESECETFTCTQNCSNDYQPVCSSDFITYPNRCFFHKAKCAGNEIDVLFNVAVSQEVTWYSATLFVTSFCDAEYTFEFPGNFEKKIGWD</sequence>
<dbReference type="Gene3D" id="3.30.60.30">
    <property type="match status" value="2"/>
</dbReference>
<evidence type="ECO:0000256" key="1">
    <source>
        <dbReference type="ARBA" id="ARBA00022690"/>
    </source>
</evidence>
<keyword evidence="1" id="KW-0646">Protease inhibitor</keyword>
<evidence type="ECO:0000259" key="4">
    <source>
        <dbReference type="PROSITE" id="PS51465"/>
    </source>
</evidence>
<evidence type="ECO:0000313" key="6">
    <source>
        <dbReference type="WBParaSite" id="PEQ_0000944901-mRNA-1"/>
    </source>
</evidence>
<dbReference type="SUPFAM" id="SSF100895">
    <property type="entry name" value="Kazal-type serine protease inhibitors"/>
    <property type="match status" value="2"/>
</dbReference>
<dbReference type="WBParaSite" id="PEQ_0000944901-mRNA-1">
    <property type="protein sequence ID" value="PEQ_0000944901-mRNA-1"/>
    <property type="gene ID" value="PEQ_0000944901"/>
</dbReference>
<name>A0A914RX60_PAREQ</name>
<evidence type="ECO:0000256" key="3">
    <source>
        <dbReference type="ARBA" id="ARBA00023157"/>
    </source>
</evidence>
<dbReference type="AlphaFoldDB" id="A0A914RX60"/>
<evidence type="ECO:0000256" key="2">
    <source>
        <dbReference type="ARBA" id="ARBA00022900"/>
    </source>
</evidence>
<dbReference type="CDD" id="cd00104">
    <property type="entry name" value="KAZAL_FS"/>
    <property type="match status" value="1"/>
</dbReference>
<dbReference type="PANTHER" id="PTHR10913:SF45">
    <property type="entry name" value="FOLLISTATIN, ISOFORM A-RELATED"/>
    <property type="match status" value="1"/>
</dbReference>
<reference evidence="6" key="1">
    <citation type="submission" date="2022-11" db="UniProtKB">
        <authorList>
            <consortium name="WormBaseParasite"/>
        </authorList>
    </citation>
    <scope>IDENTIFICATION</scope>
</reference>
<dbReference type="GO" id="GO:0005576">
    <property type="term" value="C:extracellular region"/>
    <property type="evidence" value="ECO:0007669"/>
    <property type="project" value="TreeGrafter"/>
</dbReference>
<keyword evidence="2" id="KW-0722">Serine protease inhibitor</keyword>
<keyword evidence="3" id="KW-1015">Disulfide bond</keyword>
<keyword evidence="5" id="KW-1185">Reference proteome</keyword>
<evidence type="ECO:0000313" key="5">
    <source>
        <dbReference type="Proteomes" id="UP000887564"/>
    </source>
</evidence>
<feature type="domain" description="Kazal-like" evidence="4">
    <location>
        <begin position="118"/>
        <end position="163"/>
    </location>
</feature>
<dbReference type="InterPro" id="IPR050653">
    <property type="entry name" value="Prot_Inhib_GrowthFact_Antg"/>
</dbReference>
<dbReference type="PANTHER" id="PTHR10913">
    <property type="entry name" value="FOLLISTATIN-RELATED"/>
    <property type="match status" value="1"/>
</dbReference>
<dbReference type="Pfam" id="PF07648">
    <property type="entry name" value="Kazal_2"/>
    <property type="match status" value="2"/>
</dbReference>
<dbReference type="SMART" id="SM00280">
    <property type="entry name" value="KAZAL"/>
    <property type="match status" value="2"/>
</dbReference>
<dbReference type="PROSITE" id="PS51465">
    <property type="entry name" value="KAZAL_2"/>
    <property type="match status" value="1"/>
</dbReference>
<dbReference type="Proteomes" id="UP000887564">
    <property type="component" value="Unplaced"/>
</dbReference>
<dbReference type="InterPro" id="IPR002350">
    <property type="entry name" value="Kazal_dom"/>
</dbReference>
<proteinExistence type="predicted"/>
<protein>
    <submittedName>
        <fullName evidence="6">Kazal-like domain-containing protein</fullName>
    </submittedName>
</protein>
<accession>A0A914RX60</accession>
<dbReference type="InterPro" id="IPR036058">
    <property type="entry name" value="Kazal_dom_sf"/>
</dbReference>